<dbReference type="EMBL" id="VCEJ01000002">
    <property type="protein sequence ID" value="TLV02551.1"/>
    <property type="molecule type" value="Genomic_DNA"/>
</dbReference>
<organism evidence="1 2">
    <name type="scientific">Dyadobacter luticola</name>
    <dbReference type="NCBI Taxonomy" id="1979387"/>
    <lineage>
        <taxon>Bacteria</taxon>
        <taxon>Pseudomonadati</taxon>
        <taxon>Bacteroidota</taxon>
        <taxon>Cytophagia</taxon>
        <taxon>Cytophagales</taxon>
        <taxon>Spirosomataceae</taxon>
        <taxon>Dyadobacter</taxon>
    </lineage>
</organism>
<dbReference type="OrthoDB" id="9799598at2"/>
<dbReference type="Gene3D" id="1.20.120.450">
    <property type="entry name" value="dinb family like domain"/>
    <property type="match status" value="1"/>
</dbReference>
<dbReference type="Proteomes" id="UP000306402">
    <property type="component" value="Unassembled WGS sequence"/>
</dbReference>
<proteinExistence type="predicted"/>
<name>A0A5R9L2A0_9BACT</name>
<evidence type="ECO:0000313" key="1">
    <source>
        <dbReference type="EMBL" id="TLV02551.1"/>
    </source>
</evidence>
<dbReference type="AlphaFoldDB" id="A0A5R9L2A0"/>
<comment type="caution">
    <text evidence="1">The sequence shown here is derived from an EMBL/GenBank/DDBJ whole genome shotgun (WGS) entry which is preliminary data.</text>
</comment>
<dbReference type="RefSeq" id="WP_138363762.1">
    <property type="nucleotide sequence ID" value="NZ_VCEJ01000002.1"/>
</dbReference>
<keyword evidence="2" id="KW-1185">Reference proteome</keyword>
<evidence type="ECO:0000313" key="2">
    <source>
        <dbReference type="Proteomes" id="UP000306402"/>
    </source>
</evidence>
<sequence>MISNSDTLMMTIKSSLWQQFGAGINTLGNAIERCPLEVWEDKKRFFYIAYHAVILTDYYLTIPSPEEFHAILPFSFTEPDEIPDGVLGDMVPDKHYTQPEMLGYIDEVRIKCQNVIFGLTEEKLSERWIEPSGDMDYAVLEILLYNLRHVQHHAAQLNMLLRQEAHMRSEWVFRVDED</sequence>
<accession>A0A5R9L2A0</accession>
<dbReference type="InterPro" id="IPR034660">
    <property type="entry name" value="DinB/YfiT-like"/>
</dbReference>
<dbReference type="SUPFAM" id="SSF109854">
    <property type="entry name" value="DinB/YfiT-like putative metalloenzymes"/>
    <property type="match status" value="1"/>
</dbReference>
<gene>
    <name evidence="1" type="ORF">FEN17_02710</name>
</gene>
<protein>
    <submittedName>
        <fullName evidence="1">DinB family protein</fullName>
    </submittedName>
</protein>
<reference evidence="1 2" key="1">
    <citation type="submission" date="2019-05" db="EMBL/GenBank/DDBJ databases">
        <authorList>
            <person name="Qu J.-H."/>
        </authorList>
    </citation>
    <scope>NUCLEOTIDE SEQUENCE [LARGE SCALE GENOMIC DNA]</scope>
    <source>
        <strain evidence="1 2">T17</strain>
    </source>
</reference>